<accession>A0A6J7SCV7</accession>
<evidence type="ECO:0000313" key="1">
    <source>
        <dbReference type="EMBL" id="CAB5038856.1"/>
    </source>
</evidence>
<organism evidence="1">
    <name type="scientific">freshwater metagenome</name>
    <dbReference type="NCBI Taxonomy" id="449393"/>
    <lineage>
        <taxon>unclassified sequences</taxon>
        <taxon>metagenomes</taxon>
        <taxon>ecological metagenomes</taxon>
    </lineage>
</organism>
<reference evidence="1" key="1">
    <citation type="submission" date="2020-05" db="EMBL/GenBank/DDBJ databases">
        <authorList>
            <person name="Chiriac C."/>
            <person name="Salcher M."/>
            <person name="Ghai R."/>
            <person name="Kavagutti S V."/>
        </authorList>
    </citation>
    <scope>NUCLEOTIDE SEQUENCE</scope>
</reference>
<sequence>METLTLNGTLAVTLRVAIPKAGTKLYLSRNGKLIGPGVIAKSGTVTFKGVPNTTVSYVLVQKLGKTTVKSTTAIKIVAVKKR</sequence>
<protein>
    <submittedName>
        <fullName evidence="1">Unannotated protein</fullName>
    </submittedName>
</protein>
<name>A0A6J7SCV7_9ZZZZ</name>
<gene>
    <name evidence="1" type="ORF">UFOPK4237_00890</name>
</gene>
<proteinExistence type="predicted"/>
<dbReference type="EMBL" id="CAFBPZ010000053">
    <property type="protein sequence ID" value="CAB5038856.1"/>
    <property type="molecule type" value="Genomic_DNA"/>
</dbReference>
<dbReference type="AlphaFoldDB" id="A0A6J7SCV7"/>